<dbReference type="OrthoDB" id="9805171at2"/>
<proteinExistence type="predicted"/>
<evidence type="ECO:0000259" key="1">
    <source>
        <dbReference type="Pfam" id="PF13649"/>
    </source>
</evidence>
<dbReference type="GO" id="GO:0032259">
    <property type="term" value="P:methylation"/>
    <property type="evidence" value="ECO:0007669"/>
    <property type="project" value="UniProtKB-KW"/>
</dbReference>
<organism evidence="2 3">
    <name type="scientific">Kribbella jejuensis</name>
    <dbReference type="NCBI Taxonomy" id="236068"/>
    <lineage>
        <taxon>Bacteria</taxon>
        <taxon>Bacillati</taxon>
        <taxon>Actinomycetota</taxon>
        <taxon>Actinomycetes</taxon>
        <taxon>Propionibacteriales</taxon>
        <taxon>Kribbellaceae</taxon>
        <taxon>Kribbella</taxon>
    </lineage>
</organism>
<dbReference type="InterPro" id="IPR029063">
    <property type="entry name" value="SAM-dependent_MTases_sf"/>
</dbReference>
<sequence>MNDIQGSYNTAAADYHAVLRDYHQHDPFEQGALDYFRALIEDGPVGDLGCGTGRITSYLAGRGLDVFGVDLTPGMVEVARQEYPELRFEVGSLLDLDLKDGELAGALAWYSLVHTPREQLPTAFAELFRVLRPGGVLVHGFKVGVGSRPLTHAYGHDVDLQVYMYAADDVAGLLADAGFVEVASLTRAALPAEKDAGQAAHIVRKPAATP</sequence>
<dbReference type="Proteomes" id="UP000316298">
    <property type="component" value="Unassembled WGS sequence"/>
</dbReference>
<dbReference type="InterPro" id="IPR050508">
    <property type="entry name" value="Methyltransf_Superfamily"/>
</dbReference>
<dbReference type="AlphaFoldDB" id="A0A542DTK1"/>
<reference evidence="2 3" key="1">
    <citation type="submission" date="2019-06" db="EMBL/GenBank/DDBJ databases">
        <title>Sequencing the genomes of 1000 actinobacteria strains.</title>
        <authorList>
            <person name="Klenk H.-P."/>
        </authorList>
    </citation>
    <scope>NUCLEOTIDE SEQUENCE [LARGE SCALE GENOMIC DNA]</scope>
    <source>
        <strain evidence="2 3">DSM 17305</strain>
    </source>
</reference>
<evidence type="ECO:0000313" key="2">
    <source>
        <dbReference type="EMBL" id="TQJ06412.1"/>
    </source>
</evidence>
<keyword evidence="3" id="KW-1185">Reference proteome</keyword>
<name>A0A542DTK1_9ACTN</name>
<keyword evidence="2" id="KW-0808">Transferase</keyword>
<dbReference type="Gene3D" id="3.40.50.150">
    <property type="entry name" value="Vaccinia Virus protein VP39"/>
    <property type="match status" value="1"/>
</dbReference>
<comment type="caution">
    <text evidence="2">The sequence shown here is derived from an EMBL/GenBank/DDBJ whole genome shotgun (WGS) entry which is preliminary data.</text>
</comment>
<dbReference type="SUPFAM" id="SSF53335">
    <property type="entry name" value="S-adenosyl-L-methionine-dependent methyltransferases"/>
    <property type="match status" value="1"/>
</dbReference>
<dbReference type="PANTHER" id="PTHR42912">
    <property type="entry name" value="METHYLTRANSFERASE"/>
    <property type="match status" value="1"/>
</dbReference>
<dbReference type="GO" id="GO:0008168">
    <property type="term" value="F:methyltransferase activity"/>
    <property type="evidence" value="ECO:0007669"/>
    <property type="project" value="UniProtKB-KW"/>
</dbReference>
<dbReference type="InterPro" id="IPR041698">
    <property type="entry name" value="Methyltransf_25"/>
</dbReference>
<protein>
    <submittedName>
        <fullName evidence="2">Methyltransferase family protein</fullName>
    </submittedName>
</protein>
<accession>A0A542DTK1</accession>
<dbReference type="RefSeq" id="WP_141860668.1">
    <property type="nucleotide sequence ID" value="NZ_BAAAKA010000014.1"/>
</dbReference>
<dbReference type="Pfam" id="PF13649">
    <property type="entry name" value="Methyltransf_25"/>
    <property type="match status" value="1"/>
</dbReference>
<dbReference type="CDD" id="cd02440">
    <property type="entry name" value="AdoMet_MTases"/>
    <property type="match status" value="1"/>
</dbReference>
<dbReference type="EMBL" id="VFMM01000003">
    <property type="protein sequence ID" value="TQJ06412.1"/>
    <property type="molecule type" value="Genomic_DNA"/>
</dbReference>
<gene>
    <name evidence="2" type="ORF">FB475_6072</name>
</gene>
<evidence type="ECO:0000313" key="3">
    <source>
        <dbReference type="Proteomes" id="UP000316298"/>
    </source>
</evidence>
<feature type="domain" description="Methyltransferase" evidence="1">
    <location>
        <begin position="47"/>
        <end position="135"/>
    </location>
</feature>
<keyword evidence="2" id="KW-0489">Methyltransferase</keyword>